<evidence type="ECO:0000313" key="2">
    <source>
        <dbReference type="EMBL" id="KFO30305.1"/>
    </source>
</evidence>
<sequence length="114" mass="12768">MFSPTNVYVVRSGGQWSTGQQSEQELDMGEAPSSPTGFKAPRSSRYRDREKHMTEATVESVDSSVPVITALKLPMIQQKLRLFPEWVTGIVLLKKPRSYAVVLQPLPETSFVEV</sequence>
<dbReference type="Proteomes" id="UP000028990">
    <property type="component" value="Unassembled WGS sequence"/>
</dbReference>
<dbReference type="AlphaFoldDB" id="A0A091DJ66"/>
<accession>A0A091DJ66</accession>
<name>A0A091DJ66_FUKDA</name>
<evidence type="ECO:0000313" key="3">
    <source>
        <dbReference type="Proteomes" id="UP000028990"/>
    </source>
</evidence>
<keyword evidence="3" id="KW-1185">Reference proteome</keyword>
<evidence type="ECO:0000256" key="1">
    <source>
        <dbReference type="SAM" id="MobiDB-lite"/>
    </source>
</evidence>
<gene>
    <name evidence="2" type="ORF">H920_08336</name>
</gene>
<feature type="compositionally biased region" description="Polar residues" evidence="1">
    <location>
        <begin position="14"/>
        <end position="23"/>
    </location>
</feature>
<feature type="compositionally biased region" description="Basic and acidic residues" evidence="1">
    <location>
        <begin position="45"/>
        <end position="54"/>
    </location>
</feature>
<protein>
    <submittedName>
        <fullName evidence="2">Uncharacterized protein</fullName>
    </submittedName>
</protein>
<organism evidence="2 3">
    <name type="scientific">Fukomys damarensis</name>
    <name type="common">Damaraland mole rat</name>
    <name type="synonym">Cryptomys damarensis</name>
    <dbReference type="NCBI Taxonomy" id="885580"/>
    <lineage>
        <taxon>Eukaryota</taxon>
        <taxon>Metazoa</taxon>
        <taxon>Chordata</taxon>
        <taxon>Craniata</taxon>
        <taxon>Vertebrata</taxon>
        <taxon>Euteleostomi</taxon>
        <taxon>Mammalia</taxon>
        <taxon>Eutheria</taxon>
        <taxon>Euarchontoglires</taxon>
        <taxon>Glires</taxon>
        <taxon>Rodentia</taxon>
        <taxon>Hystricomorpha</taxon>
        <taxon>Bathyergidae</taxon>
        <taxon>Fukomys</taxon>
    </lineage>
</organism>
<proteinExistence type="predicted"/>
<dbReference type="EMBL" id="KN122458">
    <property type="protein sequence ID" value="KFO30305.1"/>
    <property type="molecule type" value="Genomic_DNA"/>
</dbReference>
<feature type="region of interest" description="Disordered" evidence="1">
    <location>
        <begin position="1"/>
        <end position="57"/>
    </location>
</feature>
<reference evidence="2 3" key="1">
    <citation type="submission" date="2013-11" db="EMBL/GenBank/DDBJ databases">
        <title>The Damaraland mole rat (Fukomys damarensis) genome and evolution of African mole rats.</title>
        <authorList>
            <person name="Gladyshev V.N."/>
            <person name="Fang X."/>
        </authorList>
    </citation>
    <scope>NUCLEOTIDE SEQUENCE [LARGE SCALE GENOMIC DNA]</scope>
    <source>
        <tissue evidence="2">Liver</tissue>
    </source>
</reference>